<feature type="compositionally biased region" description="Low complexity" evidence="1">
    <location>
        <begin position="403"/>
        <end position="421"/>
    </location>
</feature>
<protein>
    <submittedName>
        <fullName evidence="3">Pseudouridine synthase</fullName>
    </submittedName>
</protein>
<proteinExistence type="predicted"/>
<dbReference type="GO" id="GO:0000455">
    <property type="term" value="P:enzyme-directed rRNA pseudouridine synthesis"/>
    <property type="evidence" value="ECO:0007669"/>
    <property type="project" value="TreeGrafter"/>
</dbReference>
<dbReference type="EMBL" id="KV784354">
    <property type="protein sequence ID" value="OEU21403.1"/>
    <property type="molecule type" value="Genomic_DNA"/>
</dbReference>
<accession>A0A1E7FU89</accession>
<reference evidence="3 4" key="1">
    <citation type="submission" date="2016-09" db="EMBL/GenBank/DDBJ databases">
        <title>Extensive genetic diversity and differential bi-allelic expression allows diatom success in the polar Southern Ocean.</title>
        <authorList>
            <consortium name="DOE Joint Genome Institute"/>
            <person name="Mock T."/>
            <person name="Otillar R.P."/>
            <person name="Strauss J."/>
            <person name="Dupont C."/>
            <person name="Frickenhaus S."/>
            <person name="Maumus F."/>
            <person name="Mcmullan M."/>
            <person name="Sanges R."/>
            <person name="Schmutz J."/>
            <person name="Toseland A."/>
            <person name="Valas R."/>
            <person name="Veluchamy A."/>
            <person name="Ward B.J."/>
            <person name="Allen A."/>
            <person name="Barry K."/>
            <person name="Falciatore A."/>
            <person name="Ferrante M."/>
            <person name="Fortunato A.E."/>
            <person name="Gloeckner G."/>
            <person name="Gruber A."/>
            <person name="Hipkin R."/>
            <person name="Janech M."/>
            <person name="Kroth P."/>
            <person name="Leese F."/>
            <person name="Lindquist E."/>
            <person name="Lyon B.R."/>
            <person name="Martin J."/>
            <person name="Mayer C."/>
            <person name="Parker M."/>
            <person name="Quesneville H."/>
            <person name="Raymond J."/>
            <person name="Uhlig C."/>
            <person name="Valentin K.U."/>
            <person name="Worden A.Z."/>
            <person name="Armbrust E.V."/>
            <person name="Bowler C."/>
            <person name="Green B."/>
            <person name="Moulton V."/>
            <person name="Van Oosterhout C."/>
            <person name="Grigoriev I."/>
        </authorList>
    </citation>
    <scope>NUCLEOTIDE SEQUENCE [LARGE SCALE GENOMIC DNA]</scope>
    <source>
        <strain evidence="3 4">CCMP1102</strain>
    </source>
</reference>
<dbReference type="Proteomes" id="UP000095751">
    <property type="component" value="Unassembled WGS sequence"/>
</dbReference>
<dbReference type="Gene3D" id="3.30.2350.10">
    <property type="entry name" value="Pseudouridine synthase"/>
    <property type="match status" value="1"/>
</dbReference>
<feature type="compositionally biased region" description="Low complexity" evidence="1">
    <location>
        <begin position="244"/>
        <end position="254"/>
    </location>
</feature>
<dbReference type="PANTHER" id="PTHR21600:SF40">
    <property type="entry name" value="PSEUDOURIDYLATE SYNTHASE RPUSD2"/>
    <property type="match status" value="1"/>
</dbReference>
<organism evidence="3 4">
    <name type="scientific">Fragilariopsis cylindrus CCMP1102</name>
    <dbReference type="NCBI Taxonomy" id="635003"/>
    <lineage>
        <taxon>Eukaryota</taxon>
        <taxon>Sar</taxon>
        <taxon>Stramenopiles</taxon>
        <taxon>Ochrophyta</taxon>
        <taxon>Bacillariophyta</taxon>
        <taxon>Bacillariophyceae</taxon>
        <taxon>Bacillariophycidae</taxon>
        <taxon>Bacillariales</taxon>
        <taxon>Bacillariaceae</taxon>
        <taxon>Fragilariopsis</taxon>
    </lineage>
</organism>
<dbReference type="InterPro" id="IPR020103">
    <property type="entry name" value="PsdUridine_synth_cat_dom_sf"/>
</dbReference>
<dbReference type="OrthoDB" id="428658at2759"/>
<dbReference type="Pfam" id="PF00849">
    <property type="entry name" value="PseudoU_synth_2"/>
    <property type="match status" value="1"/>
</dbReference>
<dbReference type="InParanoid" id="A0A1E7FU89"/>
<feature type="region of interest" description="Disordered" evidence="1">
    <location>
        <begin position="386"/>
        <end position="423"/>
    </location>
</feature>
<name>A0A1E7FU89_9STRA</name>
<dbReference type="InterPro" id="IPR050188">
    <property type="entry name" value="RluA_PseudoU_synthase"/>
</dbReference>
<dbReference type="AlphaFoldDB" id="A0A1E7FU89"/>
<evidence type="ECO:0000313" key="4">
    <source>
        <dbReference type="Proteomes" id="UP000095751"/>
    </source>
</evidence>
<feature type="compositionally biased region" description="Basic residues" evidence="1">
    <location>
        <begin position="279"/>
        <end position="291"/>
    </location>
</feature>
<keyword evidence="4" id="KW-1185">Reference proteome</keyword>
<dbReference type="GO" id="GO:0003723">
    <property type="term" value="F:RNA binding"/>
    <property type="evidence" value="ECO:0007669"/>
    <property type="project" value="InterPro"/>
</dbReference>
<feature type="compositionally biased region" description="Basic and acidic residues" evidence="1">
    <location>
        <begin position="255"/>
        <end position="272"/>
    </location>
</feature>
<dbReference type="KEGG" id="fcy:FRACYDRAFT_235026"/>
<feature type="domain" description="Pseudouridine synthase RsuA/RluA-like" evidence="2">
    <location>
        <begin position="66"/>
        <end position="161"/>
    </location>
</feature>
<feature type="region of interest" description="Disordered" evidence="1">
    <location>
        <begin position="204"/>
        <end position="227"/>
    </location>
</feature>
<dbReference type="SUPFAM" id="SSF55120">
    <property type="entry name" value="Pseudouridine synthase"/>
    <property type="match status" value="2"/>
</dbReference>
<evidence type="ECO:0000313" key="3">
    <source>
        <dbReference type="EMBL" id="OEU21403.1"/>
    </source>
</evidence>
<dbReference type="GO" id="GO:0009982">
    <property type="term" value="F:pseudouridine synthase activity"/>
    <property type="evidence" value="ECO:0007669"/>
    <property type="project" value="InterPro"/>
</dbReference>
<evidence type="ECO:0000256" key="1">
    <source>
        <dbReference type="SAM" id="MobiDB-lite"/>
    </source>
</evidence>
<dbReference type="PANTHER" id="PTHR21600">
    <property type="entry name" value="MITOCHONDRIAL RNA PSEUDOURIDINE SYNTHASE"/>
    <property type="match status" value="1"/>
</dbReference>
<feature type="region of interest" description="Disordered" evidence="1">
    <location>
        <begin position="155"/>
        <end position="183"/>
    </location>
</feature>
<feature type="region of interest" description="Disordered" evidence="1">
    <location>
        <begin position="242"/>
        <end position="327"/>
    </location>
</feature>
<dbReference type="InterPro" id="IPR006145">
    <property type="entry name" value="PsdUridine_synth_RsuA/RluA"/>
</dbReference>
<gene>
    <name evidence="3" type="ORF">FRACYDRAFT_235026</name>
</gene>
<sequence length="475" mass="53884">MTMMMRCNVSIIKPAITSLSRQPCMNGRRLVVTTSSSKRLFSSEQPQKPQLYSRLHPPSVIYADNHLLVINKPAGWHAVPNIPKQRNDDYDNNNNNNNNYHENKKCLLSYLQDKQLGGGSKNDFLVPLHRIDQPCTGILLFGKTSKAASRVTKIWKGKKIKNKNKDNNDNSDSNENNQKHPQFIRGVTKDYLCVVPTSRLVALEDASKQQPDNDTADDNKEKKNTTQQLENEWNCLEGAMLKQSSSSSRRNQGRIQHEQEQQYQQRRPDSDHVLQQQNKKGRSVVIVKRRQPQQEQSSSNDNNGVDNDEDNDHNDSDNQHQSDASYVRPVSIKWKKIMTKNEMKNPEYTLILVRTSEGARHMVRALLAQVGNCPIMGDVRYWTPSRYSNDRPDSGGGGGSGNNNGDDFYSNSSSNTTGNTNQPLMDKSVALHAYGVYFDNPNQKLKLGTLNTFEFRAPIPSTWKTYFGIQNVQLS</sequence>
<feature type="compositionally biased region" description="Low complexity" evidence="1">
    <location>
        <begin position="296"/>
        <end position="305"/>
    </location>
</feature>
<evidence type="ECO:0000259" key="2">
    <source>
        <dbReference type="Pfam" id="PF00849"/>
    </source>
</evidence>